<dbReference type="OrthoDB" id="90756at2759"/>
<dbReference type="AlphaFoldDB" id="A0A0C2J3B7"/>
<sequence length="181" mass="20849">MGTKGLRRKLMGLCKQILITSPIYSKNKKRKKKAIICERAEYIVEKPLKLFVNNSVGVSLEAANLLPSYSASKWTIQRKRKRSDVINSRSNTPQEITLPDTLKLTTRFQNFLLYDLGDEYTNRVFMFGTAGNLQLLEEYPQWFLDGTFKIAPEIFIQLFKIHTLIINRAIPSIYVLMGKKG</sequence>
<evidence type="ECO:0000313" key="1">
    <source>
        <dbReference type="EMBL" id="KII72334.1"/>
    </source>
</evidence>
<organism evidence="1 2">
    <name type="scientific">Thelohanellus kitauei</name>
    <name type="common">Myxosporean</name>
    <dbReference type="NCBI Taxonomy" id="669202"/>
    <lineage>
        <taxon>Eukaryota</taxon>
        <taxon>Metazoa</taxon>
        <taxon>Cnidaria</taxon>
        <taxon>Myxozoa</taxon>
        <taxon>Myxosporea</taxon>
        <taxon>Bivalvulida</taxon>
        <taxon>Platysporina</taxon>
        <taxon>Myxobolidae</taxon>
        <taxon>Thelohanellus</taxon>
    </lineage>
</organism>
<dbReference type="Proteomes" id="UP000031668">
    <property type="component" value="Unassembled WGS sequence"/>
</dbReference>
<accession>A0A0C2J3B7</accession>
<comment type="caution">
    <text evidence="1">The sequence shown here is derived from an EMBL/GenBank/DDBJ whole genome shotgun (WGS) entry which is preliminary data.</text>
</comment>
<proteinExistence type="predicted"/>
<protein>
    <submittedName>
        <fullName evidence="1">Uncharacterized protein</fullName>
    </submittedName>
</protein>
<keyword evidence="2" id="KW-1185">Reference proteome</keyword>
<gene>
    <name evidence="1" type="ORF">RF11_12426</name>
</gene>
<evidence type="ECO:0000313" key="2">
    <source>
        <dbReference type="Proteomes" id="UP000031668"/>
    </source>
</evidence>
<reference evidence="1 2" key="1">
    <citation type="journal article" date="2014" name="Genome Biol. Evol.">
        <title>The genome of the myxosporean Thelohanellus kitauei shows adaptations to nutrient acquisition within its fish host.</title>
        <authorList>
            <person name="Yang Y."/>
            <person name="Xiong J."/>
            <person name="Zhou Z."/>
            <person name="Huo F."/>
            <person name="Miao W."/>
            <person name="Ran C."/>
            <person name="Liu Y."/>
            <person name="Zhang J."/>
            <person name="Feng J."/>
            <person name="Wang M."/>
            <person name="Wang M."/>
            <person name="Wang L."/>
            <person name="Yao B."/>
        </authorList>
    </citation>
    <scope>NUCLEOTIDE SEQUENCE [LARGE SCALE GENOMIC DNA]</scope>
    <source>
        <strain evidence="1">Wuqing</strain>
    </source>
</reference>
<dbReference type="OMA" id="CERAEYI"/>
<name>A0A0C2J3B7_THEKT</name>
<dbReference type="EMBL" id="JWZT01001281">
    <property type="protein sequence ID" value="KII72334.1"/>
    <property type="molecule type" value="Genomic_DNA"/>
</dbReference>